<dbReference type="EMBL" id="JBHSEG010000008">
    <property type="protein sequence ID" value="MFC4455260.1"/>
    <property type="molecule type" value="Genomic_DNA"/>
</dbReference>
<gene>
    <name evidence="1" type="ORF">ACFO0P_15895</name>
</gene>
<evidence type="ECO:0000313" key="1">
    <source>
        <dbReference type="EMBL" id="MFC4455260.1"/>
    </source>
</evidence>
<dbReference type="RefSeq" id="WP_380130026.1">
    <property type="nucleotide sequence ID" value="NZ_JBHSEG010000008.1"/>
</dbReference>
<comment type="caution">
    <text evidence="1">The sequence shown here is derived from an EMBL/GenBank/DDBJ whole genome shotgun (WGS) entry which is preliminary data.</text>
</comment>
<sequence length="76" mass="8488">MALLAVPKRRSSEPLPAAFSHDGQRLRYKPLRLLMVIDAPQARVDAAMDRHPHVKALRQGGWFDVVTLPSHRPSGP</sequence>
<accession>A0ABV8YCQ3</accession>
<dbReference type="Proteomes" id="UP001595939">
    <property type="component" value="Unassembled WGS sequence"/>
</dbReference>
<dbReference type="InterPro" id="IPR018752">
    <property type="entry name" value="DabA"/>
</dbReference>
<proteinExistence type="predicted"/>
<dbReference type="Pfam" id="PF10070">
    <property type="entry name" value="DabA"/>
    <property type="match status" value="1"/>
</dbReference>
<reference evidence="2" key="1">
    <citation type="journal article" date="2019" name="Int. J. Syst. Evol. Microbiol.">
        <title>The Global Catalogue of Microorganisms (GCM) 10K type strain sequencing project: providing services to taxonomists for standard genome sequencing and annotation.</title>
        <authorList>
            <consortium name="The Broad Institute Genomics Platform"/>
            <consortium name="The Broad Institute Genome Sequencing Center for Infectious Disease"/>
            <person name="Wu L."/>
            <person name="Ma J."/>
        </authorList>
    </citation>
    <scope>NUCLEOTIDE SEQUENCE [LARGE SCALE GENOMIC DNA]</scope>
    <source>
        <strain evidence="2">CCUG 39970</strain>
    </source>
</reference>
<evidence type="ECO:0000313" key="2">
    <source>
        <dbReference type="Proteomes" id="UP001595939"/>
    </source>
</evidence>
<protein>
    <submittedName>
        <fullName evidence="1">Inorganic carbon transporter subunit DabA</fullName>
    </submittedName>
</protein>
<keyword evidence="2" id="KW-1185">Reference proteome</keyword>
<name>A0ABV8YCQ3_9DEIO</name>
<organism evidence="1 2">
    <name type="scientific">Deinococcus sonorensis</name>
    <dbReference type="NCBI Taxonomy" id="309891"/>
    <lineage>
        <taxon>Bacteria</taxon>
        <taxon>Thermotogati</taxon>
        <taxon>Deinococcota</taxon>
        <taxon>Deinococci</taxon>
        <taxon>Deinococcales</taxon>
        <taxon>Deinococcaceae</taxon>
        <taxon>Deinococcus</taxon>
    </lineage>
</organism>